<gene>
    <name evidence="1" type="ORF">GUJ93_ZPchr0011g28258</name>
</gene>
<dbReference type="EMBL" id="JAAALK010000081">
    <property type="protein sequence ID" value="KAG8088824.1"/>
    <property type="molecule type" value="Genomic_DNA"/>
</dbReference>
<comment type="caution">
    <text evidence="1">The sequence shown here is derived from an EMBL/GenBank/DDBJ whole genome shotgun (WGS) entry which is preliminary data.</text>
</comment>
<accession>A0A8J5WIF4</accession>
<evidence type="ECO:0000313" key="1">
    <source>
        <dbReference type="EMBL" id="KAG8088824.1"/>
    </source>
</evidence>
<proteinExistence type="predicted"/>
<reference evidence="1" key="1">
    <citation type="journal article" date="2021" name="bioRxiv">
        <title>Whole Genome Assembly and Annotation of Northern Wild Rice, Zizania palustris L., Supports a Whole Genome Duplication in the Zizania Genus.</title>
        <authorList>
            <person name="Haas M."/>
            <person name="Kono T."/>
            <person name="Macchietto M."/>
            <person name="Millas R."/>
            <person name="McGilp L."/>
            <person name="Shao M."/>
            <person name="Duquette J."/>
            <person name="Hirsch C.N."/>
            <person name="Kimball J."/>
        </authorList>
    </citation>
    <scope>NUCLEOTIDE SEQUENCE</scope>
    <source>
        <tissue evidence="1">Fresh leaf tissue</tissue>
    </source>
</reference>
<dbReference type="Proteomes" id="UP000729402">
    <property type="component" value="Unassembled WGS sequence"/>
</dbReference>
<reference evidence="1" key="2">
    <citation type="submission" date="2021-02" db="EMBL/GenBank/DDBJ databases">
        <authorList>
            <person name="Kimball J.A."/>
            <person name="Haas M.W."/>
            <person name="Macchietto M."/>
            <person name="Kono T."/>
            <person name="Duquette J."/>
            <person name="Shao M."/>
        </authorList>
    </citation>
    <scope>NUCLEOTIDE SEQUENCE</scope>
    <source>
        <tissue evidence="1">Fresh leaf tissue</tissue>
    </source>
</reference>
<sequence length="94" mass="10407">MVFTAHGPVIVDGVRRLGIEVDMVRSRTAPDLPPCVMVLLHQICRSTPELLFALCAMVLPPESAKLLPPTNIPTVRTYFSRLSSACRSVRTSFR</sequence>
<name>A0A8J5WIF4_ZIZPA</name>
<organism evidence="1 2">
    <name type="scientific">Zizania palustris</name>
    <name type="common">Northern wild rice</name>
    <dbReference type="NCBI Taxonomy" id="103762"/>
    <lineage>
        <taxon>Eukaryota</taxon>
        <taxon>Viridiplantae</taxon>
        <taxon>Streptophyta</taxon>
        <taxon>Embryophyta</taxon>
        <taxon>Tracheophyta</taxon>
        <taxon>Spermatophyta</taxon>
        <taxon>Magnoliopsida</taxon>
        <taxon>Liliopsida</taxon>
        <taxon>Poales</taxon>
        <taxon>Poaceae</taxon>
        <taxon>BOP clade</taxon>
        <taxon>Oryzoideae</taxon>
        <taxon>Oryzeae</taxon>
        <taxon>Zizaniinae</taxon>
        <taxon>Zizania</taxon>
    </lineage>
</organism>
<dbReference type="AlphaFoldDB" id="A0A8J5WIF4"/>
<protein>
    <submittedName>
        <fullName evidence="1">Uncharacterized protein</fullName>
    </submittedName>
</protein>
<evidence type="ECO:0000313" key="2">
    <source>
        <dbReference type="Proteomes" id="UP000729402"/>
    </source>
</evidence>
<keyword evidence="2" id="KW-1185">Reference proteome</keyword>